<comment type="caution">
    <text evidence="1">The sequence shown here is derived from an EMBL/GenBank/DDBJ whole genome shotgun (WGS) entry which is preliminary data.</text>
</comment>
<evidence type="ECO:0000313" key="2">
    <source>
        <dbReference type="Proteomes" id="UP000828390"/>
    </source>
</evidence>
<reference evidence="1" key="2">
    <citation type="submission" date="2020-11" db="EMBL/GenBank/DDBJ databases">
        <authorList>
            <person name="McCartney M.A."/>
            <person name="Auch B."/>
            <person name="Kono T."/>
            <person name="Mallez S."/>
            <person name="Becker A."/>
            <person name="Gohl D.M."/>
            <person name="Silverstein K.A.T."/>
            <person name="Koren S."/>
            <person name="Bechman K.B."/>
            <person name="Herman A."/>
            <person name="Abrahante J.E."/>
            <person name="Garbe J."/>
        </authorList>
    </citation>
    <scope>NUCLEOTIDE SEQUENCE</scope>
    <source>
        <strain evidence="1">Duluth1</strain>
        <tissue evidence="1">Whole animal</tissue>
    </source>
</reference>
<keyword evidence="2" id="KW-1185">Reference proteome</keyword>
<evidence type="ECO:0000313" key="1">
    <source>
        <dbReference type="EMBL" id="KAH3791194.1"/>
    </source>
</evidence>
<proteinExistence type="predicted"/>
<dbReference type="AlphaFoldDB" id="A0A9D4J094"/>
<name>A0A9D4J094_DREPO</name>
<gene>
    <name evidence="1" type="ORF">DPMN_144674</name>
</gene>
<reference evidence="1" key="1">
    <citation type="journal article" date="2019" name="bioRxiv">
        <title>The Genome of the Zebra Mussel, Dreissena polymorpha: A Resource for Invasive Species Research.</title>
        <authorList>
            <person name="McCartney M.A."/>
            <person name="Auch B."/>
            <person name="Kono T."/>
            <person name="Mallez S."/>
            <person name="Zhang Y."/>
            <person name="Obille A."/>
            <person name="Becker A."/>
            <person name="Abrahante J.E."/>
            <person name="Garbe J."/>
            <person name="Badalamenti J.P."/>
            <person name="Herman A."/>
            <person name="Mangelson H."/>
            <person name="Liachko I."/>
            <person name="Sullivan S."/>
            <person name="Sone E.D."/>
            <person name="Koren S."/>
            <person name="Silverstein K.A.T."/>
            <person name="Beckman K.B."/>
            <person name="Gohl D.M."/>
        </authorList>
    </citation>
    <scope>NUCLEOTIDE SEQUENCE</scope>
    <source>
        <strain evidence="1">Duluth1</strain>
        <tissue evidence="1">Whole animal</tissue>
    </source>
</reference>
<dbReference type="Proteomes" id="UP000828390">
    <property type="component" value="Unassembled WGS sequence"/>
</dbReference>
<organism evidence="1 2">
    <name type="scientific">Dreissena polymorpha</name>
    <name type="common">Zebra mussel</name>
    <name type="synonym">Mytilus polymorpha</name>
    <dbReference type="NCBI Taxonomy" id="45954"/>
    <lineage>
        <taxon>Eukaryota</taxon>
        <taxon>Metazoa</taxon>
        <taxon>Spiralia</taxon>
        <taxon>Lophotrochozoa</taxon>
        <taxon>Mollusca</taxon>
        <taxon>Bivalvia</taxon>
        <taxon>Autobranchia</taxon>
        <taxon>Heteroconchia</taxon>
        <taxon>Euheterodonta</taxon>
        <taxon>Imparidentia</taxon>
        <taxon>Neoheterodontei</taxon>
        <taxon>Myida</taxon>
        <taxon>Dreissenoidea</taxon>
        <taxon>Dreissenidae</taxon>
        <taxon>Dreissena</taxon>
    </lineage>
</organism>
<protein>
    <submittedName>
        <fullName evidence="1">Uncharacterized protein</fullName>
    </submittedName>
</protein>
<sequence>MAKQGKASINERDDNWNTGWHKERDQSSIYYQFIIRCRRGCAGWGFLSDWRSSDICCLDTFSIVL</sequence>
<accession>A0A9D4J094</accession>
<dbReference type="EMBL" id="JAIWYP010000007">
    <property type="protein sequence ID" value="KAH3791194.1"/>
    <property type="molecule type" value="Genomic_DNA"/>
</dbReference>